<dbReference type="EMBL" id="RCHU02000017">
    <property type="protein sequence ID" value="KAL3567301.1"/>
    <property type="molecule type" value="Genomic_DNA"/>
</dbReference>
<evidence type="ECO:0000313" key="2">
    <source>
        <dbReference type="Proteomes" id="UP000309997"/>
    </source>
</evidence>
<gene>
    <name evidence="1" type="ORF">D5086_029952</name>
</gene>
<name>A0ACC4AMR2_POPAL</name>
<reference evidence="1 2" key="1">
    <citation type="journal article" date="2024" name="Plant Biotechnol. J.">
        <title>Genome and CRISPR/Cas9 system of a widespread forest tree (Populus alba) in the world.</title>
        <authorList>
            <person name="Liu Y.J."/>
            <person name="Jiang P.F."/>
            <person name="Han X.M."/>
            <person name="Li X.Y."/>
            <person name="Wang H.M."/>
            <person name="Wang Y.J."/>
            <person name="Wang X.X."/>
            <person name="Zeng Q.Y."/>
        </authorList>
    </citation>
    <scope>NUCLEOTIDE SEQUENCE [LARGE SCALE GENOMIC DNA]</scope>
    <source>
        <strain evidence="2">cv. PAL-ZL1</strain>
    </source>
</reference>
<keyword evidence="2" id="KW-1185">Reference proteome</keyword>
<protein>
    <submittedName>
        <fullName evidence="1">Uncharacterized protein</fullName>
    </submittedName>
</protein>
<organism evidence="1 2">
    <name type="scientific">Populus alba</name>
    <name type="common">White poplar</name>
    <dbReference type="NCBI Taxonomy" id="43335"/>
    <lineage>
        <taxon>Eukaryota</taxon>
        <taxon>Viridiplantae</taxon>
        <taxon>Streptophyta</taxon>
        <taxon>Embryophyta</taxon>
        <taxon>Tracheophyta</taxon>
        <taxon>Spermatophyta</taxon>
        <taxon>Magnoliopsida</taxon>
        <taxon>eudicotyledons</taxon>
        <taxon>Gunneridae</taxon>
        <taxon>Pentapetalae</taxon>
        <taxon>rosids</taxon>
        <taxon>fabids</taxon>
        <taxon>Malpighiales</taxon>
        <taxon>Salicaceae</taxon>
        <taxon>Saliceae</taxon>
        <taxon>Populus</taxon>
    </lineage>
</organism>
<comment type="caution">
    <text evidence="1">The sequence shown here is derived from an EMBL/GenBank/DDBJ whole genome shotgun (WGS) entry which is preliminary data.</text>
</comment>
<dbReference type="Proteomes" id="UP000309997">
    <property type="component" value="Unassembled WGS sequence"/>
</dbReference>
<sequence length="66" mass="6994">MNLDGVDGIHKHEDITAETIRSILSHHYLAVAATDAQCSCICSAGNIVVIGATMLAAEEEKVSLQK</sequence>
<proteinExistence type="predicted"/>
<accession>A0ACC4AMR2</accession>
<evidence type="ECO:0000313" key="1">
    <source>
        <dbReference type="EMBL" id="KAL3567301.1"/>
    </source>
</evidence>